<dbReference type="Pfam" id="PF06080">
    <property type="entry name" value="DUF938"/>
    <property type="match status" value="1"/>
</dbReference>
<dbReference type="PANTHER" id="PTHR20974">
    <property type="entry name" value="UPF0585 PROTEIN CG18661"/>
    <property type="match status" value="1"/>
</dbReference>
<comment type="similarity">
    <text evidence="1">Belongs to the UPF0585 family.</text>
</comment>
<evidence type="ECO:0000313" key="3">
    <source>
        <dbReference type="Proteomes" id="UP000245884"/>
    </source>
</evidence>
<evidence type="ECO:0008006" key="4">
    <source>
        <dbReference type="Google" id="ProtNLM"/>
    </source>
</evidence>
<proteinExistence type="inferred from homology"/>
<dbReference type="InterPro" id="IPR010342">
    <property type="entry name" value="DUF938"/>
</dbReference>
<dbReference type="OrthoDB" id="10258744at2759"/>
<dbReference type="EMBL" id="KZ819670">
    <property type="protein sequence ID" value="PWN26919.1"/>
    <property type="molecule type" value="Genomic_DNA"/>
</dbReference>
<organism evidence="2 3">
    <name type="scientific">Jaminaea rosea</name>
    <dbReference type="NCBI Taxonomy" id="1569628"/>
    <lineage>
        <taxon>Eukaryota</taxon>
        <taxon>Fungi</taxon>
        <taxon>Dikarya</taxon>
        <taxon>Basidiomycota</taxon>
        <taxon>Ustilaginomycotina</taxon>
        <taxon>Exobasidiomycetes</taxon>
        <taxon>Microstromatales</taxon>
        <taxon>Microstromatales incertae sedis</taxon>
        <taxon>Jaminaea</taxon>
    </lineage>
</organism>
<reference evidence="2 3" key="1">
    <citation type="journal article" date="2018" name="Mol. Biol. Evol.">
        <title>Broad Genomic Sampling Reveals a Smut Pathogenic Ancestry of the Fungal Clade Ustilaginomycotina.</title>
        <authorList>
            <person name="Kijpornyongpan T."/>
            <person name="Mondo S.J."/>
            <person name="Barry K."/>
            <person name="Sandor L."/>
            <person name="Lee J."/>
            <person name="Lipzen A."/>
            <person name="Pangilinan J."/>
            <person name="LaButti K."/>
            <person name="Hainaut M."/>
            <person name="Henrissat B."/>
            <person name="Grigoriev I.V."/>
            <person name="Spatafora J.W."/>
            <person name="Aime M.C."/>
        </authorList>
    </citation>
    <scope>NUCLEOTIDE SEQUENCE [LARGE SCALE GENOMIC DNA]</scope>
    <source>
        <strain evidence="2 3">MCA 5214</strain>
    </source>
</reference>
<dbReference type="PANTHER" id="PTHR20974:SF0">
    <property type="entry name" value="UPF0585 PROTEIN CG18661"/>
    <property type="match status" value="1"/>
</dbReference>
<sequence>MAASPTTPAEALSSSSSGIKYPDRQSIAGSASRNVPILVSELSPLVRPGCHILEIAAGHGLLTASLAKECSSVQDVSWEAREADEELVRKIGEQCAAMGVENVEARAWDVHDQYEERGDFDLVIIANLLHIVPYATVERLFEKLGSSLVKKEKGAKVCIYGAFNEEGRFTSEGNEKFDGILKARNPAYGLRDLESQIVPLAKANGLDLGEVRRLAAGNLLLIFERR</sequence>
<gene>
    <name evidence="2" type="ORF">BDZ90DRAFT_261169</name>
</gene>
<name>A0A316UNR8_9BASI</name>
<dbReference type="Gene3D" id="3.40.50.150">
    <property type="entry name" value="Vaccinia Virus protein VP39"/>
    <property type="match status" value="1"/>
</dbReference>
<dbReference type="Proteomes" id="UP000245884">
    <property type="component" value="Unassembled WGS sequence"/>
</dbReference>
<accession>A0A316UNR8</accession>
<dbReference type="SUPFAM" id="SSF53335">
    <property type="entry name" value="S-adenosyl-L-methionine-dependent methyltransferases"/>
    <property type="match status" value="1"/>
</dbReference>
<protein>
    <recommendedName>
        <fullName evidence="4">Methyltransferase domain-containing protein</fullName>
    </recommendedName>
</protein>
<dbReference type="AlphaFoldDB" id="A0A316UNR8"/>
<dbReference type="InterPro" id="IPR029063">
    <property type="entry name" value="SAM-dependent_MTases_sf"/>
</dbReference>
<evidence type="ECO:0000313" key="2">
    <source>
        <dbReference type="EMBL" id="PWN26919.1"/>
    </source>
</evidence>
<evidence type="ECO:0000256" key="1">
    <source>
        <dbReference type="ARBA" id="ARBA00008308"/>
    </source>
</evidence>
<keyword evidence="3" id="KW-1185">Reference proteome</keyword>
<dbReference type="RefSeq" id="XP_025361531.1">
    <property type="nucleotide sequence ID" value="XM_025508348.1"/>
</dbReference>
<dbReference type="GeneID" id="37030171"/>